<dbReference type="RefSeq" id="WP_200352846.1">
    <property type="nucleotide sequence ID" value="NZ_BAABHZ010000001.1"/>
</dbReference>
<dbReference type="Proteomes" id="UP000600139">
    <property type="component" value="Unassembled WGS sequence"/>
</dbReference>
<evidence type="ECO:0000313" key="1">
    <source>
        <dbReference type="EMBL" id="MBK1817921.1"/>
    </source>
</evidence>
<reference evidence="1" key="1">
    <citation type="submission" date="2021-01" db="EMBL/GenBank/DDBJ databases">
        <title>Modified the classification status of verrucomicrobia.</title>
        <authorList>
            <person name="Feng X."/>
        </authorList>
    </citation>
    <scope>NUCLEOTIDE SEQUENCE</scope>
    <source>
        <strain evidence="1">JCM 18052</strain>
    </source>
</reference>
<dbReference type="EMBL" id="JAENIK010000012">
    <property type="protein sequence ID" value="MBK1817921.1"/>
    <property type="molecule type" value="Genomic_DNA"/>
</dbReference>
<protein>
    <submittedName>
        <fullName evidence="1">DUF3313 family protein</fullName>
    </submittedName>
</protein>
<keyword evidence="2" id="KW-1185">Reference proteome</keyword>
<comment type="caution">
    <text evidence="1">The sequence shown here is derived from an EMBL/GenBank/DDBJ whole genome shotgun (WGS) entry which is preliminary data.</text>
</comment>
<dbReference type="AlphaFoldDB" id="A0A934R847"/>
<dbReference type="Pfam" id="PF11769">
    <property type="entry name" value="DUF3313"/>
    <property type="match status" value="1"/>
</dbReference>
<dbReference type="PROSITE" id="PS51257">
    <property type="entry name" value="PROKAR_LIPOPROTEIN"/>
    <property type="match status" value="1"/>
</dbReference>
<gene>
    <name evidence="1" type="ORF">JIN84_20030</name>
</gene>
<sequence>MKPTTLAKTAVPVLLALGLASCGPPPVIVRTEPTRFLQSTGTDMTQRIQRLPFEHSWRDPKVDITKYKNIVVRPVTTSYLKTEKWEESKSTAIPNKRGYTRQTRDLARYWTKSLNKSFSSPVCMFYKTSDTGAANTLILEVALTEVRFGQPVPEAVTTAPLPTGIVSAVATGLPVCAFEARVRDASTGRLVSTAADRRGPDIAVMDDGKGGLAKPNQKICDEWSDQLMKSSNLELFPKVRRKWFSWF</sequence>
<accession>A0A934R847</accession>
<dbReference type="InterPro" id="IPR021747">
    <property type="entry name" value="DUF3313"/>
</dbReference>
<evidence type="ECO:0000313" key="2">
    <source>
        <dbReference type="Proteomes" id="UP000600139"/>
    </source>
</evidence>
<proteinExistence type="predicted"/>
<name>A0A934R847_9BACT</name>
<organism evidence="1 2">
    <name type="scientific">Luteolibacter yonseiensis</name>
    <dbReference type="NCBI Taxonomy" id="1144680"/>
    <lineage>
        <taxon>Bacteria</taxon>
        <taxon>Pseudomonadati</taxon>
        <taxon>Verrucomicrobiota</taxon>
        <taxon>Verrucomicrobiia</taxon>
        <taxon>Verrucomicrobiales</taxon>
        <taxon>Verrucomicrobiaceae</taxon>
        <taxon>Luteolibacter</taxon>
    </lineage>
</organism>